<protein>
    <recommendedName>
        <fullName evidence="5">Molybdopterin synthase sulfur carrier subunit</fullName>
    </recommendedName>
</protein>
<dbReference type="InterPro" id="IPR012675">
    <property type="entry name" value="Beta-grasp_dom_sf"/>
</dbReference>
<comment type="caution">
    <text evidence="6">The sequence shown here is derived from an EMBL/GenBank/DDBJ whole genome shotgun (WGS) entry which is preliminary data.</text>
</comment>
<dbReference type="InterPro" id="IPR044672">
    <property type="entry name" value="MOCS2A"/>
</dbReference>
<evidence type="ECO:0000256" key="3">
    <source>
        <dbReference type="ARBA" id="ARBA00023150"/>
    </source>
</evidence>
<keyword evidence="7" id="KW-1185">Reference proteome</keyword>
<dbReference type="InterPro" id="IPR016155">
    <property type="entry name" value="Mopterin_synth/thiamin_S_b"/>
</dbReference>
<reference evidence="6" key="1">
    <citation type="journal article" date="2014" name="Int. J. Syst. Evol. Microbiol.">
        <title>Complete genome sequence of Corynebacterium casei LMG S-19264T (=DSM 44701T), isolated from a smear-ripened cheese.</title>
        <authorList>
            <consortium name="US DOE Joint Genome Institute (JGI-PGF)"/>
            <person name="Walter F."/>
            <person name="Albersmeier A."/>
            <person name="Kalinowski J."/>
            <person name="Ruckert C."/>
        </authorList>
    </citation>
    <scope>NUCLEOTIDE SEQUENCE</scope>
    <source>
        <strain evidence="6">KCTC 42731</strain>
    </source>
</reference>
<dbReference type="PANTHER" id="PTHR33359">
    <property type="entry name" value="MOLYBDOPTERIN SYNTHASE SULFUR CARRIER SUBUNIT"/>
    <property type="match status" value="1"/>
</dbReference>
<dbReference type="Proteomes" id="UP000623842">
    <property type="component" value="Unassembled WGS sequence"/>
</dbReference>
<dbReference type="SUPFAM" id="SSF54285">
    <property type="entry name" value="MoaD/ThiS"/>
    <property type="match status" value="1"/>
</dbReference>
<sequence length="82" mass="9167">MIKVLFFGQLKEVLACDRLDLEVTEQMKVSDVHALLLTRYQQSTSYLKPGRILVAVNQDLASMEHQISDGDELAFFPPVTGG</sequence>
<comment type="pathway">
    <text evidence="1">Cofactor biosynthesis; molybdopterin biosynthesis.</text>
</comment>
<accession>A0A919BIP8</accession>
<reference evidence="6" key="2">
    <citation type="submission" date="2020-09" db="EMBL/GenBank/DDBJ databases">
        <authorList>
            <person name="Sun Q."/>
            <person name="Kim S."/>
        </authorList>
    </citation>
    <scope>NUCLEOTIDE SEQUENCE</scope>
    <source>
        <strain evidence="6">KCTC 42731</strain>
    </source>
</reference>
<dbReference type="CDD" id="cd00754">
    <property type="entry name" value="Ubl_MoaD"/>
    <property type="match status" value="1"/>
</dbReference>
<evidence type="ECO:0000313" key="7">
    <source>
        <dbReference type="Proteomes" id="UP000623842"/>
    </source>
</evidence>
<keyword evidence="2" id="KW-0547">Nucleotide-binding</keyword>
<gene>
    <name evidence="6" type="primary">moaD</name>
    <name evidence="6" type="ORF">GCM10017161_19920</name>
</gene>
<proteinExistence type="inferred from homology"/>
<dbReference type="RefSeq" id="WP_189769915.1">
    <property type="nucleotide sequence ID" value="NZ_BNCK01000004.1"/>
</dbReference>
<dbReference type="PANTHER" id="PTHR33359:SF1">
    <property type="entry name" value="MOLYBDOPTERIN SYNTHASE SULFUR CARRIER SUBUNIT"/>
    <property type="match status" value="1"/>
</dbReference>
<evidence type="ECO:0000313" key="6">
    <source>
        <dbReference type="EMBL" id="GHF91947.1"/>
    </source>
</evidence>
<evidence type="ECO:0000256" key="5">
    <source>
        <dbReference type="ARBA" id="ARBA00024247"/>
    </source>
</evidence>
<evidence type="ECO:0000256" key="4">
    <source>
        <dbReference type="ARBA" id="ARBA00024200"/>
    </source>
</evidence>
<dbReference type="AlphaFoldDB" id="A0A919BIP8"/>
<dbReference type="Pfam" id="PF02597">
    <property type="entry name" value="ThiS"/>
    <property type="match status" value="1"/>
</dbReference>
<dbReference type="NCBIfam" id="TIGR01682">
    <property type="entry name" value="moaD"/>
    <property type="match status" value="1"/>
</dbReference>
<dbReference type="GO" id="GO:0006777">
    <property type="term" value="P:Mo-molybdopterin cofactor biosynthetic process"/>
    <property type="evidence" value="ECO:0007669"/>
    <property type="project" value="UniProtKB-KW"/>
</dbReference>
<keyword evidence="3" id="KW-0501">Molybdenum cofactor biosynthesis</keyword>
<name>A0A919BIP8_9GAMM</name>
<dbReference type="GO" id="GO:0000166">
    <property type="term" value="F:nucleotide binding"/>
    <property type="evidence" value="ECO:0007669"/>
    <property type="project" value="UniProtKB-KW"/>
</dbReference>
<dbReference type="InterPro" id="IPR003749">
    <property type="entry name" value="ThiS/MoaD-like"/>
</dbReference>
<dbReference type="Gene3D" id="3.10.20.30">
    <property type="match status" value="1"/>
</dbReference>
<dbReference type="EMBL" id="BNCK01000004">
    <property type="protein sequence ID" value="GHF91947.1"/>
    <property type="molecule type" value="Genomic_DNA"/>
</dbReference>
<organism evidence="6 7">
    <name type="scientific">Thalassotalea marina</name>
    <dbReference type="NCBI Taxonomy" id="1673741"/>
    <lineage>
        <taxon>Bacteria</taxon>
        <taxon>Pseudomonadati</taxon>
        <taxon>Pseudomonadota</taxon>
        <taxon>Gammaproteobacteria</taxon>
        <taxon>Alteromonadales</taxon>
        <taxon>Colwelliaceae</taxon>
        <taxon>Thalassotalea</taxon>
    </lineage>
</organism>
<evidence type="ECO:0000256" key="1">
    <source>
        <dbReference type="ARBA" id="ARBA00005046"/>
    </source>
</evidence>
<comment type="similarity">
    <text evidence="4">Belongs to the MoaD family.</text>
</comment>
<dbReference type="FunFam" id="3.10.20.30:FF:000010">
    <property type="entry name" value="Molybdopterin synthase sulfur carrier subunit"/>
    <property type="match status" value="1"/>
</dbReference>
<dbReference type="GO" id="GO:1990133">
    <property type="term" value="C:molybdopterin adenylyltransferase complex"/>
    <property type="evidence" value="ECO:0007669"/>
    <property type="project" value="TreeGrafter"/>
</dbReference>
<evidence type="ECO:0000256" key="2">
    <source>
        <dbReference type="ARBA" id="ARBA00022741"/>
    </source>
</evidence>